<gene>
    <name evidence="1" type="ORF">PENSTE_c004G06327</name>
</gene>
<sequence length="219" mass="25073">MQNGLPPVITRVCQESRNIAFESGRIPPEDFYDDLPDDVDWMCATIDDVPDRFWIDFKRGSALLNWLPHYEAIYESCSGSSLAVFAWQSRQVVGTPSIMGGWFSQDYDPEKERFDVLYQMPSCWVIMHVFIIHASSRETAQSGLFGLLGDAPVQILPLSDQEKINAIYKFADQLSSSDCLERLSQNHSTCNSKTILSTKRDRKGYCRQCIRLLCFVFVY</sequence>
<dbReference type="OrthoDB" id="3540486at2759"/>
<evidence type="ECO:0000313" key="2">
    <source>
        <dbReference type="Proteomes" id="UP000191285"/>
    </source>
</evidence>
<dbReference type="EMBL" id="MLKD01000004">
    <property type="protein sequence ID" value="OQE27427.1"/>
    <property type="molecule type" value="Genomic_DNA"/>
</dbReference>
<accession>A0A1V6TM60</accession>
<protein>
    <submittedName>
        <fullName evidence="1">Uncharacterized protein</fullName>
    </submittedName>
</protein>
<keyword evidence="2" id="KW-1185">Reference proteome</keyword>
<reference evidence="2" key="1">
    <citation type="journal article" date="2017" name="Nat. Microbiol.">
        <title>Global analysis of biosynthetic gene clusters reveals vast potential of secondary metabolite production in Penicillium species.</title>
        <authorList>
            <person name="Nielsen J.C."/>
            <person name="Grijseels S."/>
            <person name="Prigent S."/>
            <person name="Ji B."/>
            <person name="Dainat J."/>
            <person name="Nielsen K.F."/>
            <person name="Frisvad J.C."/>
            <person name="Workman M."/>
            <person name="Nielsen J."/>
        </authorList>
    </citation>
    <scope>NUCLEOTIDE SEQUENCE [LARGE SCALE GENOMIC DNA]</scope>
    <source>
        <strain evidence="2">IBT 24891</strain>
    </source>
</reference>
<dbReference type="AlphaFoldDB" id="A0A1V6TM60"/>
<proteinExistence type="predicted"/>
<dbReference type="Proteomes" id="UP000191285">
    <property type="component" value="Unassembled WGS sequence"/>
</dbReference>
<dbReference type="STRING" id="303698.A0A1V6TM60"/>
<comment type="caution">
    <text evidence="1">The sequence shown here is derived from an EMBL/GenBank/DDBJ whole genome shotgun (WGS) entry which is preliminary data.</text>
</comment>
<evidence type="ECO:0000313" key="1">
    <source>
        <dbReference type="EMBL" id="OQE27427.1"/>
    </source>
</evidence>
<name>A0A1V6TM60_9EURO</name>
<organism evidence="1 2">
    <name type="scientific">Penicillium steckii</name>
    <dbReference type="NCBI Taxonomy" id="303698"/>
    <lineage>
        <taxon>Eukaryota</taxon>
        <taxon>Fungi</taxon>
        <taxon>Dikarya</taxon>
        <taxon>Ascomycota</taxon>
        <taxon>Pezizomycotina</taxon>
        <taxon>Eurotiomycetes</taxon>
        <taxon>Eurotiomycetidae</taxon>
        <taxon>Eurotiales</taxon>
        <taxon>Aspergillaceae</taxon>
        <taxon>Penicillium</taxon>
    </lineage>
</organism>